<evidence type="ECO:0000256" key="3">
    <source>
        <dbReference type="ARBA" id="ARBA00022825"/>
    </source>
</evidence>
<evidence type="ECO:0000256" key="4">
    <source>
        <dbReference type="ARBA" id="ARBA00023157"/>
    </source>
</evidence>
<sequence length="519" mass="57276">MFSFEFAIPPFDFAIPLLEFAIPPFEFTVPPFDVVNCSSNYEGGKGVVKVTWSDYSGVGTILSEHVILVHYAPDLTNAFENDELKKGKKVGKIFSGSPADGDYKKSCNQIRWRKAINFVGDKEPGSNRPQIALIKLNRAIDPAFTINKLIPLSKGDHQESKECVVVGLSKDKNKLVITEATVVAYDECKKKIPALYQNATCVTLSSVNHCERLYGGEPLICGGKLTGVVSGLSKADCKSDGPRVCAKISKFRSWIQNTVKQPQFLRYPRKLSSPTGFHKNIAYLSWELNGKSMFSGVSIIIAKNILLTNHGQDPNKEEEWGEGSAVYGINGRSPKQEYWNKAINYENISNPNHEDVQLALLVLENLIDVDNIQTAVMPLPRVDPLQEGVCVVVGINSERVPSQTIANIVPEDECKKQIPKPYDNAICIDIPPDSAGVRTHCDLFSTGSALICNDMLAGVVSSSDDCDGATPRLAANVYKYSVNYDNDYEDDDDDDDDDDANAYTDAIDNNQCLRERNEL</sequence>
<reference evidence="7" key="1">
    <citation type="submission" date="2020-05" db="UniProtKB">
        <authorList>
            <consortium name="EnsemblMetazoa"/>
        </authorList>
    </citation>
    <scope>IDENTIFICATION</scope>
    <source>
        <strain evidence="7">TTRI</strain>
    </source>
</reference>
<dbReference type="InterPro" id="IPR009003">
    <property type="entry name" value="Peptidase_S1_PA"/>
</dbReference>
<dbReference type="PANTHER" id="PTHR24276:SF98">
    <property type="entry name" value="FI18310P1-RELATED"/>
    <property type="match status" value="1"/>
</dbReference>
<evidence type="ECO:0000256" key="2">
    <source>
        <dbReference type="ARBA" id="ARBA00022801"/>
    </source>
</evidence>
<dbReference type="PANTHER" id="PTHR24276">
    <property type="entry name" value="POLYSERASE-RELATED"/>
    <property type="match status" value="1"/>
</dbReference>
<dbReference type="SUPFAM" id="SSF50494">
    <property type="entry name" value="Trypsin-like serine proteases"/>
    <property type="match status" value="2"/>
</dbReference>
<dbReference type="InterPro" id="IPR050430">
    <property type="entry name" value="Peptidase_S1"/>
</dbReference>
<keyword evidence="8" id="KW-1185">Reference proteome</keyword>
<dbReference type="Gene3D" id="2.40.10.10">
    <property type="entry name" value="Trypsin-like serine proteases"/>
    <property type="match status" value="2"/>
</dbReference>
<dbReference type="AlphaFoldDB" id="A0A1A9V868"/>
<keyword evidence="3" id="KW-0720">Serine protease</keyword>
<feature type="compositionally biased region" description="Acidic residues" evidence="5">
    <location>
        <begin position="486"/>
        <end position="500"/>
    </location>
</feature>
<name>A0A1A9V868_GLOAU</name>
<dbReference type="Pfam" id="PF00089">
    <property type="entry name" value="Trypsin"/>
    <property type="match status" value="2"/>
</dbReference>
<keyword evidence="4" id="KW-1015">Disulfide bond</keyword>
<proteinExistence type="predicted"/>
<dbReference type="InterPro" id="IPR043504">
    <property type="entry name" value="Peptidase_S1_PA_chymotrypsin"/>
</dbReference>
<dbReference type="Proteomes" id="UP000078200">
    <property type="component" value="Unassembled WGS sequence"/>
</dbReference>
<organism evidence="7 8">
    <name type="scientific">Glossina austeni</name>
    <name type="common">Savannah tsetse fly</name>
    <dbReference type="NCBI Taxonomy" id="7395"/>
    <lineage>
        <taxon>Eukaryota</taxon>
        <taxon>Metazoa</taxon>
        <taxon>Ecdysozoa</taxon>
        <taxon>Arthropoda</taxon>
        <taxon>Hexapoda</taxon>
        <taxon>Insecta</taxon>
        <taxon>Pterygota</taxon>
        <taxon>Neoptera</taxon>
        <taxon>Endopterygota</taxon>
        <taxon>Diptera</taxon>
        <taxon>Brachycera</taxon>
        <taxon>Muscomorpha</taxon>
        <taxon>Hippoboscoidea</taxon>
        <taxon>Glossinidae</taxon>
        <taxon>Glossina</taxon>
    </lineage>
</organism>
<dbReference type="SMART" id="SM00020">
    <property type="entry name" value="Tryp_SPc"/>
    <property type="match status" value="1"/>
</dbReference>
<evidence type="ECO:0000259" key="6">
    <source>
        <dbReference type="SMART" id="SM00020"/>
    </source>
</evidence>
<protein>
    <recommendedName>
        <fullName evidence="6">Peptidase S1 domain-containing protein</fullName>
    </recommendedName>
</protein>
<dbReference type="InterPro" id="IPR001254">
    <property type="entry name" value="Trypsin_dom"/>
</dbReference>
<accession>A0A1A9V868</accession>
<dbReference type="GO" id="GO:0006508">
    <property type="term" value="P:proteolysis"/>
    <property type="evidence" value="ECO:0007669"/>
    <property type="project" value="UniProtKB-KW"/>
</dbReference>
<evidence type="ECO:0000313" key="8">
    <source>
        <dbReference type="Proteomes" id="UP000078200"/>
    </source>
</evidence>
<evidence type="ECO:0000256" key="5">
    <source>
        <dbReference type="SAM" id="MobiDB-lite"/>
    </source>
</evidence>
<feature type="domain" description="Peptidase S1" evidence="6">
    <location>
        <begin position="92"/>
        <end position="255"/>
    </location>
</feature>
<dbReference type="STRING" id="7395.A0A1A9V868"/>
<dbReference type="EnsemblMetazoa" id="GAUT028998-RA">
    <property type="protein sequence ID" value="GAUT028998-PA"/>
    <property type="gene ID" value="GAUT028998"/>
</dbReference>
<evidence type="ECO:0000313" key="7">
    <source>
        <dbReference type="EnsemblMetazoa" id="GAUT028998-PA"/>
    </source>
</evidence>
<keyword evidence="1" id="KW-0645">Protease</keyword>
<evidence type="ECO:0000256" key="1">
    <source>
        <dbReference type="ARBA" id="ARBA00022670"/>
    </source>
</evidence>
<keyword evidence="2" id="KW-0378">Hydrolase</keyword>
<dbReference type="GO" id="GO:0004252">
    <property type="term" value="F:serine-type endopeptidase activity"/>
    <property type="evidence" value="ECO:0007669"/>
    <property type="project" value="InterPro"/>
</dbReference>
<dbReference type="VEuPathDB" id="VectorBase:GAUT028998"/>
<feature type="region of interest" description="Disordered" evidence="5">
    <location>
        <begin position="485"/>
        <end position="506"/>
    </location>
</feature>